<organism evidence="1 2">
    <name type="scientific">Musa balbisiana</name>
    <name type="common">Banana</name>
    <dbReference type="NCBI Taxonomy" id="52838"/>
    <lineage>
        <taxon>Eukaryota</taxon>
        <taxon>Viridiplantae</taxon>
        <taxon>Streptophyta</taxon>
        <taxon>Embryophyta</taxon>
        <taxon>Tracheophyta</taxon>
        <taxon>Spermatophyta</taxon>
        <taxon>Magnoliopsida</taxon>
        <taxon>Liliopsida</taxon>
        <taxon>Zingiberales</taxon>
        <taxon>Musaceae</taxon>
        <taxon>Musa</taxon>
    </lineage>
</organism>
<keyword evidence="2" id="KW-1185">Reference proteome</keyword>
<evidence type="ECO:0000313" key="1">
    <source>
        <dbReference type="EMBL" id="THU44071.1"/>
    </source>
</evidence>
<protein>
    <submittedName>
        <fullName evidence="1">Uncharacterized protein</fullName>
    </submittedName>
</protein>
<gene>
    <name evidence="1" type="ORF">C4D60_Mb02t03510</name>
</gene>
<sequence>MFREVGEPWPVLIPDEEIHLSIPGTRCVFPSVFFYFLSKAFLHTDPVRVVDYNLIEISIPPHLRLRDLPLRLLEMLEITKFRVVIQIYTDTERQHVPHTCLGFEKTVC</sequence>
<reference evidence="1 2" key="1">
    <citation type="journal article" date="2019" name="Nat. Plants">
        <title>Genome sequencing of Musa balbisiana reveals subgenome evolution and function divergence in polyploid bananas.</title>
        <authorList>
            <person name="Yao X."/>
        </authorList>
    </citation>
    <scope>NUCLEOTIDE SEQUENCE [LARGE SCALE GENOMIC DNA]</scope>
    <source>
        <strain evidence="2">cv. DH-PKW</strain>
        <tissue evidence="1">Leaves</tissue>
    </source>
</reference>
<accession>A0A4S8I881</accession>
<dbReference type="EMBL" id="PYDT01000011">
    <property type="protein sequence ID" value="THU44071.1"/>
    <property type="molecule type" value="Genomic_DNA"/>
</dbReference>
<proteinExistence type="predicted"/>
<comment type="caution">
    <text evidence="1">The sequence shown here is derived from an EMBL/GenBank/DDBJ whole genome shotgun (WGS) entry which is preliminary data.</text>
</comment>
<evidence type="ECO:0000313" key="2">
    <source>
        <dbReference type="Proteomes" id="UP000317650"/>
    </source>
</evidence>
<dbReference type="AlphaFoldDB" id="A0A4S8I881"/>
<dbReference type="Proteomes" id="UP000317650">
    <property type="component" value="Chromosome 2"/>
</dbReference>
<name>A0A4S8I881_MUSBA</name>